<evidence type="ECO:0000313" key="1">
    <source>
        <dbReference type="EMBL" id="AWX59308.1"/>
    </source>
</evidence>
<dbReference type="EMBL" id="CP030117">
    <property type="protein sequence ID" value="AWX59308.1"/>
    <property type="molecule type" value="Genomic_DNA"/>
</dbReference>
<name>A0A2Z4MRZ3_BREBE</name>
<reference evidence="1 2" key="1">
    <citation type="journal article" date="2015" name="Genome Announc.">
        <title>Draft Genome Sequence of Brevibacillus brevis DZQ7, a Plant Growth-Promoting Rhizobacterium with Broad-Spectrum Antimicrobial Activity.</title>
        <authorList>
            <person name="Hou Q."/>
            <person name="Wang C."/>
            <person name="Hou X."/>
            <person name="Xia Z."/>
            <person name="Ye J."/>
            <person name="Liu K."/>
            <person name="Liu H."/>
            <person name="Wang J."/>
            <person name="Guo H."/>
            <person name="Yu X."/>
            <person name="Yang Y."/>
            <person name="Du B."/>
            <person name="Ding Y."/>
        </authorList>
    </citation>
    <scope>NUCLEOTIDE SEQUENCE [LARGE SCALE GENOMIC DNA]</scope>
    <source>
        <strain evidence="1 2">DZQ7</strain>
    </source>
</reference>
<proteinExistence type="predicted"/>
<evidence type="ECO:0008006" key="3">
    <source>
        <dbReference type="Google" id="ProtNLM"/>
    </source>
</evidence>
<accession>A0A2Z4MRZ3</accession>
<gene>
    <name evidence="1" type="ORF">AB432_024415</name>
</gene>
<dbReference type="Proteomes" id="UP000036061">
    <property type="component" value="Chromosome"/>
</dbReference>
<evidence type="ECO:0000313" key="2">
    <source>
        <dbReference type="Proteomes" id="UP000036061"/>
    </source>
</evidence>
<sequence length="91" mass="10449">MIGDKPTDPDPKPTGDNALLVIKMISGLEKEFELTASEVQDFIDWYNERADGHGKETYMFDKTFNKGPFTARKDYVAFSKIQSFEVMEFTK</sequence>
<organism evidence="1 2">
    <name type="scientific">Brevibacillus brevis</name>
    <name type="common">Bacillus brevis</name>
    <dbReference type="NCBI Taxonomy" id="1393"/>
    <lineage>
        <taxon>Bacteria</taxon>
        <taxon>Bacillati</taxon>
        <taxon>Bacillota</taxon>
        <taxon>Bacilli</taxon>
        <taxon>Bacillales</taxon>
        <taxon>Paenibacillaceae</taxon>
        <taxon>Brevibacillus</taxon>
    </lineage>
</organism>
<protein>
    <recommendedName>
        <fullName evidence="3">Galactose oxidase</fullName>
    </recommendedName>
</protein>
<dbReference type="AlphaFoldDB" id="A0A2Z4MRZ3"/>